<keyword evidence="2" id="KW-1185">Reference proteome</keyword>
<accession>A0A9X0QG36</accession>
<dbReference type="InterPro" id="IPR017802">
    <property type="entry name" value="VWFA-rel_acidobac-type"/>
</dbReference>
<reference evidence="1 2" key="1">
    <citation type="submission" date="2020-08" db="EMBL/GenBank/DDBJ databases">
        <title>Genomic Encyclopedia of Type Strains, Phase IV (KMG-V): Genome sequencing to study the core and pangenomes of soil and plant-associated prokaryotes.</title>
        <authorList>
            <person name="Whitman W."/>
        </authorList>
    </citation>
    <scope>NUCLEOTIDE SEQUENCE [LARGE SCALE GENOMIC DNA]</scope>
    <source>
        <strain evidence="1 2">X5P2</strain>
    </source>
</reference>
<dbReference type="CDD" id="cd00198">
    <property type="entry name" value="vWFA"/>
    <property type="match status" value="1"/>
</dbReference>
<dbReference type="EMBL" id="JACHEB010000007">
    <property type="protein sequence ID" value="MBB5329608.1"/>
    <property type="molecule type" value="Genomic_DNA"/>
</dbReference>
<dbReference type="Proteomes" id="UP000535182">
    <property type="component" value="Unassembled WGS sequence"/>
</dbReference>
<dbReference type="InterPro" id="IPR036465">
    <property type="entry name" value="vWFA_dom_sf"/>
</dbReference>
<evidence type="ECO:0000313" key="2">
    <source>
        <dbReference type="Proteomes" id="UP000535182"/>
    </source>
</evidence>
<dbReference type="NCBIfam" id="TIGR03436">
    <property type="entry name" value="acidobact_VWFA"/>
    <property type="match status" value="1"/>
</dbReference>
<protein>
    <submittedName>
        <fullName evidence="1">VWFA-related protein</fullName>
    </submittedName>
</protein>
<dbReference type="AlphaFoldDB" id="A0A9X0QG36"/>
<organism evidence="1 2">
    <name type="scientific">Tunturiibacter gelidiferens</name>
    <dbReference type="NCBI Taxonomy" id="3069689"/>
    <lineage>
        <taxon>Bacteria</taxon>
        <taxon>Pseudomonadati</taxon>
        <taxon>Acidobacteriota</taxon>
        <taxon>Terriglobia</taxon>
        <taxon>Terriglobales</taxon>
        <taxon>Acidobacteriaceae</taxon>
        <taxon>Tunturiibacter</taxon>
    </lineage>
</organism>
<proteinExistence type="predicted"/>
<dbReference type="SUPFAM" id="SSF53300">
    <property type="entry name" value="vWA-like"/>
    <property type="match status" value="1"/>
</dbReference>
<sequence>MLLLLPLGSRVPQSAEKPQDEAGRYTLSVPVDEVNLTFHASDFHGMPMEDLTEKDLRLLDDGKRQDRILSFQAFRNLPIRAGILFDTSRSMEGLWRNQDIAAMYATRLLRKETDQAFVMRFDSATKVKQSWTNDAALLAESLWTIAFDRESRLGGTVLFDSLYKACRDQWTSDRDAITGNFILLFTDGLDNASHARLEDVIDICQQARTAIYVFSDEAKSFHAEGQKTLNELVKKSGGRIFFDATGPEVWNDLRIMESDQRSQYRIVYKPSSLKADGSFHRIKLDSPTRGGVITTRSGYYAAR</sequence>
<name>A0A9X0QG36_9BACT</name>
<evidence type="ECO:0000313" key="1">
    <source>
        <dbReference type="EMBL" id="MBB5329608.1"/>
    </source>
</evidence>
<comment type="caution">
    <text evidence="1">The sequence shown here is derived from an EMBL/GenBank/DDBJ whole genome shotgun (WGS) entry which is preliminary data.</text>
</comment>
<gene>
    <name evidence="1" type="ORF">HDF14_003230</name>
</gene>
<dbReference type="Gene3D" id="3.40.50.410">
    <property type="entry name" value="von Willebrand factor, type A domain"/>
    <property type="match status" value="1"/>
</dbReference>